<sequence>MSKKEEKIRFSKMLEKKNKTLMDSIRRAWKQKLDDVERSKSTVDFQYESLQTRLENIATAVEVKTASIREENKKLKDDISNMKKSIGRAKAAIELRECDESSEIEIELRLKMQVEELRMRLQNTQNETDSLNERMQNYKSMYLKIENKKHKIQERRDNVEELKNTRLDLNDMLADFKNKIAQEQKNLDNDLRKLREMRENLIHPPPPKRTPQEEYRKYLMEAGQWVDEHQMSFAKTNDSVLYMNDENNSSDSNLPVNDHFSVINQKLDDATLEKIEFLENNIRTLLSTGNYKEDDPLISNIRKQINDLSGKNKK</sequence>
<dbReference type="OrthoDB" id="10601414at2759"/>
<feature type="coiled-coil region" evidence="1">
    <location>
        <begin position="65"/>
        <end position="200"/>
    </location>
</feature>
<dbReference type="GO" id="GO:0010564">
    <property type="term" value="P:regulation of cell cycle process"/>
    <property type="evidence" value="ECO:0007669"/>
    <property type="project" value="TreeGrafter"/>
</dbReference>
<evidence type="ECO:0000256" key="1">
    <source>
        <dbReference type="SAM" id="Coils"/>
    </source>
</evidence>
<dbReference type="PANTHER" id="PTHR21574:SF0">
    <property type="entry name" value="CENTROSOMAL PROTEIN OF 120 KDA"/>
    <property type="match status" value="1"/>
</dbReference>
<dbReference type="InterPro" id="IPR039893">
    <property type="entry name" value="CEP120-like"/>
</dbReference>
<dbReference type="EMBL" id="MLAK01001349">
    <property type="protein sequence ID" value="OHS94081.1"/>
    <property type="molecule type" value="Genomic_DNA"/>
</dbReference>
<dbReference type="AlphaFoldDB" id="A0A1J4J5Z2"/>
<dbReference type="PANTHER" id="PTHR21574">
    <property type="entry name" value="CENTROSOMAL PROTEIN OF 120 KDA"/>
    <property type="match status" value="1"/>
</dbReference>
<dbReference type="Proteomes" id="UP000179807">
    <property type="component" value="Unassembled WGS sequence"/>
</dbReference>
<keyword evidence="1" id="KW-0175">Coiled coil</keyword>
<evidence type="ECO:0000313" key="3">
    <source>
        <dbReference type="Proteomes" id="UP000179807"/>
    </source>
</evidence>
<comment type="caution">
    <text evidence="2">The sequence shown here is derived from an EMBL/GenBank/DDBJ whole genome shotgun (WGS) entry which is preliminary data.</text>
</comment>
<reference evidence="2" key="1">
    <citation type="submission" date="2016-10" db="EMBL/GenBank/DDBJ databases">
        <authorList>
            <person name="Benchimol M."/>
            <person name="Almeida L.G."/>
            <person name="Vasconcelos A.T."/>
            <person name="Perreira-Neves A."/>
            <person name="Rosa I.A."/>
            <person name="Tasca T."/>
            <person name="Bogo M.R."/>
            <person name="de Souza W."/>
        </authorList>
    </citation>
    <scope>NUCLEOTIDE SEQUENCE [LARGE SCALE GENOMIC DNA]</scope>
    <source>
        <strain evidence="2">K</strain>
    </source>
</reference>
<accession>A0A1J4J5Z2</accession>
<keyword evidence="3" id="KW-1185">Reference proteome</keyword>
<protein>
    <submittedName>
        <fullName evidence="2">Uncharacterized protein</fullName>
    </submittedName>
</protein>
<dbReference type="GO" id="GO:0005815">
    <property type="term" value="C:microtubule organizing center"/>
    <property type="evidence" value="ECO:0007669"/>
    <property type="project" value="TreeGrafter"/>
</dbReference>
<dbReference type="RefSeq" id="XP_068347218.1">
    <property type="nucleotide sequence ID" value="XM_068512801.1"/>
</dbReference>
<evidence type="ECO:0000313" key="2">
    <source>
        <dbReference type="EMBL" id="OHS94081.1"/>
    </source>
</evidence>
<proteinExistence type="predicted"/>
<dbReference type="GeneID" id="94847505"/>
<dbReference type="VEuPathDB" id="TrichDB:TRFO_39718"/>
<name>A0A1J4J5Z2_9EUKA</name>
<organism evidence="2 3">
    <name type="scientific">Tritrichomonas foetus</name>
    <dbReference type="NCBI Taxonomy" id="1144522"/>
    <lineage>
        <taxon>Eukaryota</taxon>
        <taxon>Metamonada</taxon>
        <taxon>Parabasalia</taxon>
        <taxon>Tritrichomonadida</taxon>
        <taxon>Tritrichomonadidae</taxon>
        <taxon>Tritrichomonas</taxon>
    </lineage>
</organism>
<gene>
    <name evidence="2" type="ORF">TRFO_39718</name>
</gene>